<feature type="compositionally biased region" description="Polar residues" evidence="1">
    <location>
        <begin position="78"/>
        <end position="91"/>
    </location>
</feature>
<feature type="compositionally biased region" description="Low complexity" evidence="1">
    <location>
        <begin position="50"/>
        <end position="62"/>
    </location>
</feature>
<dbReference type="Proteomes" id="UP000518752">
    <property type="component" value="Unassembled WGS sequence"/>
</dbReference>
<evidence type="ECO:0000313" key="2">
    <source>
        <dbReference type="EMBL" id="KAF5380335.1"/>
    </source>
</evidence>
<dbReference type="AlphaFoldDB" id="A0A8H5HBV1"/>
<reference evidence="2 3" key="1">
    <citation type="journal article" date="2020" name="ISME J.">
        <title>Uncovering the hidden diversity of litter-decomposition mechanisms in mushroom-forming fungi.</title>
        <authorList>
            <person name="Floudas D."/>
            <person name="Bentzer J."/>
            <person name="Ahren D."/>
            <person name="Johansson T."/>
            <person name="Persson P."/>
            <person name="Tunlid A."/>
        </authorList>
    </citation>
    <scope>NUCLEOTIDE SEQUENCE [LARGE SCALE GENOMIC DNA]</scope>
    <source>
        <strain evidence="2 3">CBS 406.79</strain>
    </source>
</reference>
<keyword evidence="3" id="KW-1185">Reference proteome</keyword>
<dbReference type="OrthoDB" id="3070163at2759"/>
<comment type="caution">
    <text evidence="2">The sequence shown here is derived from an EMBL/GenBank/DDBJ whole genome shotgun (WGS) entry which is preliminary data.</text>
</comment>
<sequence length="688" mass="73522">MPPKGRGTNTKTPPVAIGISDSEKQSSSDSGPENSNRRGHVRTRSRGRAAAKGAENAALANKAAEKPQPKTRAKGGTSKKSGNNLAQQNLTPAGKDTSKKYQEQQAKYQLNVKAQAVLEHQADITAAAERRKMILSLADIEEEQTPFVPRITGKPRAVASDSEGEEFDFNGIDEFCSDDDDAGVKPALPEQSPTKRTFKPARGETRLAVDQLKAQMAQAQLTELGQEAQQNNRRTVGLVANWKGISGLSQDAGPPEDQDSGFDLGGLLDKEDIFSTRPSQEDFEIAPLKNHLIQVVAAPVTASLAAPATASLAAPATASLAAPATASLAAPVTASLAAPVTASLAAPVIAPVAGPIAAITAPIAAVAVPAAAPVAALARSRRVPRRNSRAKSVPVFPALTATTTNSTGAVDVFGTPTLPQVATVVTEKENKIPTWAQTKWITHVLPSLYHRLLCSKAPFLEFSMDGNLVLHVQAVLDAVYPGHRWMVEAGDPIFKKAVQRLIEYRGKAGKLTLEMVEAFFETMENNTPANIADYVAWALPDGPALFGIPVPQAHQDPTDPLYTEPNDIFESTFILVPLATYLKPIKQSVLFGEMGYPYGALALIAAGVERAFTAYKSGVKAQAGDFSQFNIGNIVTEYMEPIKRLSERRWTSILRKSDAETVKPTALPSTSEAMHNRRRNLYLGSPSK</sequence>
<accession>A0A8H5HBV1</accession>
<organism evidence="2 3">
    <name type="scientific">Collybiopsis confluens</name>
    <dbReference type="NCBI Taxonomy" id="2823264"/>
    <lineage>
        <taxon>Eukaryota</taxon>
        <taxon>Fungi</taxon>
        <taxon>Dikarya</taxon>
        <taxon>Basidiomycota</taxon>
        <taxon>Agaricomycotina</taxon>
        <taxon>Agaricomycetes</taxon>
        <taxon>Agaricomycetidae</taxon>
        <taxon>Agaricales</taxon>
        <taxon>Marasmiineae</taxon>
        <taxon>Omphalotaceae</taxon>
        <taxon>Collybiopsis</taxon>
    </lineage>
</organism>
<dbReference type="EMBL" id="JAACJN010000064">
    <property type="protein sequence ID" value="KAF5380335.1"/>
    <property type="molecule type" value="Genomic_DNA"/>
</dbReference>
<protein>
    <submittedName>
        <fullName evidence="2">Uncharacterized protein</fullName>
    </submittedName>
</protein>
<proteinExistence type="predicted"/>
<gene>
    <name evidence="2" type="ORF">D9757_007925</name>
</gene>
<evidence type="ECO:0000313" key="3">
    <source>
        <dbReference type="Proteomes" id="UP000518752"/>
    </source>
</evidence>
<name>A0A8H5HBV1_9AGAR</name>
<evidence type="ECO:0000256" key="1">
    <source>
        <dbReference type="SAM" id="MobiDB-lite"/>
    </source>
</evidence>
<feature type="region of interest" description="Disordered" evidence="1">
    <location>
        <begin position="1"/>
        <end position="103"/>
    </location>
</feature>
<feature type="compositionally biased region" description="Basic residues" evidence="1">
    <location>
        <begin position="37"/>
        <end position="49"/>
    </location>
</feature>